<evidence type="ECO:0000313" key="2">
    <source>
        <dbReference type="Proteomes" id="UP000594638"/>
    </source>
</evidence>
<dbReference type="Gramene" id="OE9A085692T2">
    <property type="protein sequence ID" value="OE9A085692C2"/>
    <property type="gene ID" value="OE9A085692"/>
</dbReference>
<dbReference type="EMBL" id="CACTIH010000045">
    <property type="protein sequence ID" value="CAA2940149.1"/>
    <property type="molecule type" value="Genomic_DNA"/>
</dbReference>
<reference evidence="1 2" key="1">
    <citation type="submission" date="2019-12" db="EMBL/GenBank/DDBJ databases">
        <authorList>
            <person name="Alioto T."/>
            <person name="Alioto T."/>
            <person name="Gomez Garrido J."/>
        </authorList>
    </citation>
    <scope>NUCLEOTIDE SEQUENCE [LARGE SCALE GENOMIC DNA]</scope>
</reference>
<proteinExistence type="predicted"/>
<evidence type="ECO:0000313" key="1">
    <source>
        <dbReference type="EMBL" id="CAA2940149.1"/>
    </source>
</evidence>
<dbReference type="Proteomes" id="UP000594638">
    <property type="component" value="Unassembled WGS sequence"/>
</dbReference>
<accession>A0A8S0PCM7</accession>
<sequence>LFSSLPRLLLVRSPVLPKLRVARKWTTGIEVEAEEDGMEVVGGTVVAAAVDGTVVGAEVDGMVEAEVDGMVAAIIHTTKRVPEAMRLIKPRQRLIQEINTCPINQDTNKNLTQTLASLLNNFLLHSGDIDV</sequence>
<comment type="caution">
    <text evidence="1">The sequence shown here is derived from an EMBL/GenBank/DDBJ whole genome shotgun (WGS) entry which is preliminary data.</text>
</comment>
<name>A0A8S0PCM7_OLEEU</name>
<gene>
    <name evidence="1" type="ORF">OLEA9_A085692</name>
</gene>
<organism evidence="1 2">
    <name type="scientific">Olea europaea subsp. europaea</name>
    <dbReference type="NCBI Taxonomy" id="158383"/>
    <lineage>
        <taxon>Eukaryota</taxon>
        <taxon>Viridiplantae</taxon>
        <taxon>Streptophyta</taxon>
        <taxon>Embryophyta</taxon>
        <taxon>Tracheophyta</taxon>
        <taxon>Spermatophyta</taxon>
        <taxon>Magnoliopsida</taxon>
        <taxon>eudicotyledons</taxon>
        <taxon>Gunneridae</taxon>
        <taxon>Pentapetalae</taxon>
        <taxon>asterids</taxon>
        <taxon>lamiids</taxon>
        <taxon>Lamiales</taxon>
        <taxon>Oleaceae</taxon>
        <taxon>Oleeae</taxon>
        <taxon>Olea</taxon>
    </lineage>
</organism>
<dbReference type="AlphaFoldDB" id="A0A8S0PCM7"/>
<keyword evidence="2" id="KW-1185">Reference proteome</keyword>
<feature type="non-terminal residue" evidence="1">
    <location>
        <position position="1"/>
    </location>
</feature>
<protein>
    <submittedName>
        <fullName evidence="1">Uncharacterized protein</fullName>
    </submittedName>
</protein>